<reference evidence="1 2" key="1">
    <citation type="journal article" date="2019" name="Nat. Ecol. Evol.">
        <title>Megaphylogeny resolves global patterns of mushroom evolution.</title>
        <authorList>
            <person name="Varga T."/>
            <person name="Krizsan K."/>
            <person name="Foldi C."/>
            <person name="Dima B."/>
            <person name="Sanchez-Garcia M."/>
            <person name="Sanchez-Ramirez S."/>
            <person name="Szollosi G.J."/>
            <person name="Szarkandi J.G."/>
            <person name="Papp V."/>
            <person name="Albert L."/>
            <person name="Andreopoulos W."/>
            <person name="Angelini C."/>
            <person name="Antonin V."/>
            <person name="Barry K.W."/>
            <person name="Bougher N.L."/>
            <person name="Buchanan P."/>
            <person name="Buyck B."/>
            <person name="Bense V."/>
            <person name="Catcheside P."/>
            <person name="Chovatia M."/>
            <person name="Cooper J."/>
            <person name="Damon W."/>
            <person name="Desjardin D."/>
            <person name="Finy P."/>
            <person name="Geml J."/>
            <person name="Haridas S."/>
            <person name="Hughes K."/>
            <person name="Justo A."/>
            <person name="Karasinski D."/>
            <person name="Kautmanova I."/>
            <person name="Kiss B."/>
            <person name="Kocsube S."/>
            <person name="Kotiranta H."/>
            <person name="LaButti K.M."/>
            <person name="Lechner B.E."/>
            <person name="Liimatainen K."/>
            <person name="Lipzen A."/>
            <person name="Lukacs Z."/>
            <person name="Mihaltcheva S."/>
            <person name="Morgado L.N."/>
            <person name="Niskanen T."/>
            <person name="Noordeloos M.E."/>
            <person name="Ohm R.A."/>
            <person name="Ortiz-Santana B."/>
            <person name="Ovrebo C."/>
            <person name="Racz N."/>
            <person name="Riley R."/>
            <person name="Savchenko A."/>
            <person name="Shiryaev A."/>
            <person name="Soop K."/>
            <person name="Spirin V."/>
            <person name="Szebenyi C."/>
            <person name="Tomsovsky M."/>
            <person name="Tulloss R.E."/>
            <person name="Uehling J."/>
            <person name="Grigoriev I.V."/>
            <person name="Vagvolgyi C."/>
            <person name="Papp T."/>
            <person name="Martin F.M."/>
            <person name="Miettinen O."/>
            <person name="Hibbett D.S."/>
            <person name="Nagy L.G."/>
        </authorList>
    </citation>
    <scope>NUCLEOTIDE SEQUENCE [LARGE SCALE GENOMIC DNA]</scope>
    <source>
        <strain evidence="1 2">NL-1719</strain>
    </source>
</reference>
<protein>
    <submittedName>
        <fullName evidence="1">Aspartic peptidase A1</fullName>
    </submittedName>
</protein>
<accession>A0ACD3B586</accession>
<keyword evidence="2" id="KW-1185">Reference proteome</keyword>
<proteinExistence type="predicted"/>
<organism evidence="1 2">
    <name type="scientific">Pluteus cervinus</name>
    <dbReference type="NCBI Taxonomy" id="181527"/>
    <lineage>
        <taxon>Eukaryota</taxon>
        <taxon>Fungi</taxon>
        <taxon>Dikarya</taxon>
        <taxon>Basidiomycota</taxon>
        <taxon>Agaricomycotina</taxon>
        <taxon>Agaricomycetes</taxon>
        <taxon>Agaricomycetidae</taxon>
        <taxon>Agaricales</taxon>
        <taxon>Pluteineae</taxon>
        <taxon>Pluteaceae</taxon>
        <taxon>Pluteus</taxon>
    </lineage>
</organism>
<evidence type="ECO:0000313" key="1">
    <source>
        <dbReference type="EMBL" id="TFK72960.1"/>
    </source>
</evidence>
<name>A0ACD3B586_9AGAR</name>
<evidence type="ECO:0000313" key="2">
    <source>
        <dbReference type="Proteomes" id="UP000308600"/>
    </source>
</evidence>
<sequence length="475" mass="49756">MLFTFQTILLAVTFLVLQTEGSPLPRRALAVTLPLKRAQSTQRGLHPQIQLQQRMNRAHSRLARMTGRAPPTDLEMRNNLHRRMLALEEGNALSKRYNRIGVPKQNPESQPAAGKGFNELAAGSSLSSLGVEKANAPTAANSLGLDIQGDDLGYLATIKLGTPPRDFLILMDSGSADFWVGAENCQGDQGGNCGRHNFLGPKSSKTFVDSGSPFTVTYGTGKISGDVITDTVNIAGLSLLNHTFGVATVESIEFTGSTTPFDGLMGLAQSALSQEGVPTPVESLASAGLIPAPITSYKIAREADNKNDGEITFGALDPAKFKQNTLITLANVNTLGFWEANLDAILVDGKDTGLAGRTAILDTGTTLIVAPAADAAAVHALIPGAQSDGQGGFTIPCTTDASVALEFGGSDFAIDTRDLALQPVDLADPSGQCVSGITSGTIGGDKEWLVGDVFLKNAYFSTNVAQNTLSLAKLA</sequence>
<dbReference type="EMBL" id="ML208280">
    <property type="protein sequence ID" value="TFK72960.1"/>
    <property type="molecule type" value="Genomic_DNA"/>
</dbReference>
<gene>
    <name evidence="1" type="ORF">BDN72DRAFT_835619</name>
</gene>
<dbReference type="Proteomes" id="UP000308600">
    <property type="component" value="Unassembled WGS sequence"/>
</dbReference>